<protein>
    <submittedName>
        <fullName evidence="6">DNA-binding IclR family transcriptional regulator</fullName>
    </submittedName>
</protein>
<proteinExistence type="predicted"/>
<comment type="caution">
    <text evidence="6">The sequence shown here is derived from an EMBL/GenBank/DDBJ whole genome shotgun (WGS) entry which is preliminary data.</text>
</comment>
<dbReference type="PANTHER" id="PTHR30136">
    <property type="entry name" value="HELIX-TURN-HELIX TRANSCRIPTIONAL REGULATOR, ICLR FAMILY"/>
    <property type="match status" value="1"/>
</dbReference>
<dbReference type="InterPro" id="IPR050707">
    <property type="entry name" value="HTH_MetabolicPath_Reg"/>
</dbReference>
<dbReference type="AlphaFoldDB" id="A0A7X0TZ90"/>
<dbReference type="SMART" id="SM00346">
    <property type="entry name" value="HTH_ICLR"/>
    <property type="match status" value="1"/>
</dbReference>
<dbReference type="PROSITE" id="PS51078">
    <property type="entry name" value="ICLR_ED"/>
    <property type="match status" value="1"/>
</dbReference>
<dbReference type="RefSeq" id="WP_185103786.1">
    <property type="nucleotide sequence ID" value="NZ_BAAAXY010000230.1"/>
</dbReference>
<dbReference type="GO" id="GO:0003700">
    <property type="term" value="F:DNA-binding transcription factor activity"/>
    <property type="evidence" value="ECO:0007669"/>
    <property type="project" value="TreeGrafter"/>
</dbReference>
<keyword evidence="3" id="KW-0804">Transcription</keyword>
<dbReference type="Pfam" id="PF01614">
    <property type="entry name" value="IclR_C"/>
    <property type="match status" value="1"/>
</dbReference>
<feature type="domain" description="IclR-ED" evidence="5">
    <location>
        <begin position="72"/>
        <end position="280"/>
    </location>
</feature>
<dbReference type="GO" id="GO:0003677">
    <property type="term" value="F:DNA binding"/>
    <property type="evidence" value="ECO:0007669"/>
    <property type="project" value="UniProtKB-KW"/>
</dbReference>
<sequence length="284" mass="30221">MPSNMGEGGGVRSVQRAFDILSLLSEDRRTLTIREVVDETGLAKTTALRLLQTLEHMGLLWATPKGFTAGPALWRWAHLARSAWELPAETVQLMRELGARHRETVNLYVPRDVRRICIAQQESPQPLRHVVRVGDELPLWAGASSKVLLIQAPERLLVRVARSSPYGEAHVATLRAWIGRAAHDGYAASQGEREPGLSAVAVPITGPVTSAGAAGAAGAASTVSTGSTGSTGSAVGGGGRAAVAALTLSGPTVRFTEDRVREFAADLREAAKRMSERGFDHPLT</sequence>
<evidence type="ECO:0000313" key="6">
    <source>
        <dbReference type="EMBL" id="MBB6549346.1"/>
    </source>
</evidence>
<dbReference type="SUPFAM" id="SSF55781">
    <property type="entry name" value="GAF domain-like"/>
    <property type="match status" value="2"/>
</dbReference>
<dbReference type="Gene3D" id="3.30.450.40">
    <property type="match status" value="1"/>
</dbReference>
<dbReference type="InterPro" id="IPR036388">
    <property type="entry name" value="WH-like_DNA-bd_sf"/>
</dbReference>
<evidence type="ECO:0000259" key="4">
    <source>
        <dbReference type="PROSITE" id="PS51077"/>
    </source>
</evidence>
<keyword evidence="2 6" id="KW-0238">DNA-binding</keyword>
<evidence type="ECO:0000256" key="3">
    <source>
        <dbReference type="ARBA" id="ARBA00023163"/>
    </source>
</evidence>
<dbReference type="PROSITE" id="PS51077">
    <property type="entry name" value="HTH_ICLR"/>
    <property type="match status" value="1"/>
</dbReference>
<dbReference type="SUPFAM" id="SSF46785">
    <property type="entry name" value="Winged helix' DNA-binding domain"/>
    <property type="match status" value="1"/>
</dbReference>
<dbReference type="EMBL" id="JACHMI010000001">
    <property type="protein sequence ID" value="MBB6549346.1"/>
    <property type="molecule type" value="Genomic_DNA"/>
</dbReference>
<evidence type="ECO:0000313" key="7">
    <source>
        <dbReference type="Proteomes" id="UP000565579"/>
    </source>
</evidence>
<keyword evidence="7" id="KW-1185">Reference proteome</keyword>
<reference evidence="6 7" key="1">
    <citation type="submission" date="2020-08" db="EMBL/GenBank/DDBJ databases">
        <title>Sequencing the genomes of 1000 actinobacteria strains.</title>
        <authorList>
            <person name="Klenk H.-P."/>
        </authorList>
    </citation>
    <scope>NUCLEOTIDE SEQUENCE [LARGE SCALE GENOMIC DNA]</scope>
    <source>
        <strain evidence="6 7">DSM 43768</strain>
    </source>
</reference>
<dbReference type="PANTHER" id="PTHR30136:SF39">
    <property type="entry name" value="TRANSCRIPTIONAL REGULATORY PROTEIN"/>
    <property type="match status" value="1"/>
</dbReference>
<keyword evidence="1" id="KW-0805">Transcription regulation</keyword>
<dbReference type="GO" id="GO:0045892">
    <property type="term" value="P:negative regulation of DNA-templated transcription"/>
    <property type="evidence" value="ECO:0007669"/>
    <property type="project" value="TreeGrafter"/>
</dbReference>
<dbReference type="InterPro" id="IPR014757">
    <property type="entry name" value="Tscrpt_reg_IclR_C"/>
</dbReference>
<dbReference type="Proteomes" id="UP000565579">
    <property type="component" value="Unassembled WGS sequence"/>
</dbReference>
<evidence type="ECO:0000256" key="2">
    <source>
        <dbReference type="ARBA" id="ARBA00023125"/>
    </source>
</evidence>
<evidence type="ECO:0000256" key="1">
    <source>
        <dbReference type="ARBA" id="ARBA00023015"/>
    </source>
</evidence>
<organism evidence="6 7">
    <name type="scientific">Nonomuraea rubra</name>
    <dbReference type="NCBI Taxonomy" id="46180"/>
    <lineage>
        <taxon>Bacteria</taxon>
        <taxon>Bacillati</taxon>
        <taxon>Actinomycetota</taxon>
        <taxon>Actinomycetes</taxon>
        <taxon>Streptosporangiales</taxon>
        <taxon>Streptosporangiaceae</taxon>
        <taxon>Nonomuraea</taxon>
    </lineage>
</organism>
<name>A0A7X0TZ90_9ACTN</name>
<evidence type="ECO:0000259" key="5">
    <source>
        <dbReference type="PROSITE" id="PS51078"/>
    </source>
</evidence>
<gene>
    <name evidence="6" type="ORF">HD593_004141</name>
</gene>
<dbReference type="Pfam" id="PF09339">
    <property type="entry name" value="HTH_IclR"/>
    <property type="match status" value="1"/>
</dbReference>
<dbReference type="InterPro" id="IPR036390">
    <property type="entry name" value="WH_DNA-bd_sf"/>
</dbReference>
<accession>A0A7X0TZ90</accession>
<feature type="domain" description="HTH iclR-type" evidence="4">
    <location>
        <begin position="11"/>
        <end position="71"/>
    </location>
</feature>
<dbReference type="Gene3D" id="1.10.10.10">
    <property type="entry name" value="Winged helix-like DNA-binding domain superfamily/Winged helix DNA-binding domain"/>
    <property type="match status" value="1"/>
</dbReference>
<dbReference type="InterPro" id="IPR029016">
    <property type="entry name" value="GAF-like_dom_sf"/>
</dbReference>
<dbReference type="InterPro" id="IPR005471">
    <property type="entry name" value="Tscrpt_reg_IclR_N"/>
</dbReference>